<feature type="domain" description="N-acetyltransferase" evidence="2">
    <location>
        <begin position="7"/>
        <end position="207"/>
    </location>
</feature>
<evidence type="ECO:0000313" key="4">
    <source>
        <dbReference type="Proteomes" id="UP000193866"/>
    </source>
</evidence>
<evidence type="ECO:0000259" key="2">
    <source>
        <dbReference type="PROSITE" id="PS51186"/>
    </source>
</evidence>
<protein>
    <submittedName>
        <fullName evidence="3">2,4-diaminobutyric acid acetyltransferase</fullName>
    </submittedName>
</protein>
<dbReference type="Proteomes" id="UP000193866">
    <property type="component" value="Unassembled WGS sequence"/>
</dbReference>
<gene>
    <name evidence="3" type="ORF">AWC16_11075</name>
</gene>
<dbReference type="CDD" id="cd04301">
    <property type="entry name" value="NAT_SF"/>
    <property type="match status" value="1"/>
</dbReference>
<dbReference type="PROSITE" id="PS51186">
    <property type="entry name" value="GNAT"/>
    <property type="match status" value="1"/>
</dbReference>
<dbReference type="Gene3D" id="3.40.630.30">
    <property type="match status" value="1"/>
</dbReference>
<dbReference type="InterPro" id="IPR000182">
    <property type="entry name" value="GNAT_dom"/>
</dbReference>
<name>A0A1X1YKR0_9MYCO</name>
<dbReference type="RefSeq" id="WP_234812193.1">
    <property type="nucleotide sequence ID" value="NZ_JACKVG010000012.1"/>
</dbReference>
<evidence type="ECO:0000256" key="1">
    <source>
        <dbReference type="SAM" id="MobiDB-lite"/>
    </source>
</evidence>
<dbReference type="GO" id="GO:0016747">
    <property type="term" value="F:acyltransferase activity, transferring groups other than amino-acyl groups"/>
    <property type="evidence" value="ECO:0007669"/>
    <property type="project" value="InterPro"/>
</dbReference>
<organism evidence="3 4">
    <name type="scientific">Mycolicibacter longobardus</name>
    <dbReference type="NCBI Taxonomy" id="1108812"/>
    <lineage>
        <taxon>Bacteria</taxon>
        <taxon>Bacillati</taxon>
        <taxon>Actinomycetota</taxon>
        <taxon>Actinomycetes</taxon>
        <taxon>Mycobacteriales</taxon>
        <taxon>Mycobacteriaceae</taxon>
        <taxon>Mycolicibacter</taxon>
    </lineage>
</organism>
<dbReference type="Pfam" id="PF00583">
    <property type="entry name" value="Acetyltransf_1"/>
    <property type="match status" value="1"/>
</dbReference>
<comment type="caution">
    <text evidence="3">The sequence shown here is derived from an EMBL/GenBank/DDBJ whole genome shotgun (WGS) entry which is preliminary data.</text>
</comment>
<dbReference type="STRING" id="1108812.AWC16_11075"/>
<dbReference type="InterPro" id="IPR016181">
    <property type="entry name" value="Acyl_CoA_acyltransferase"/>
</dbReference>
<keyword evidence="3" id="KW-0808">Transferase</keyword>
<accession>A0A1X1YKR0</accession>
<keyword evidence="4" id="KW-1185">Reference proteome</keyword>
<dbReference type="AlphaFoldDB" id="A0A1X1YKR0"/>
<feature type="region of interest" description="Disordered" evidence="1">
    <location>
        <begin position="58"/>
        <end position="83"/>
    </location>
</feature>
<dbReference type="SUPFAM" id="SSF55729">
    <property type="entry name" value="Acyl-CoA N-acyltransferases (Nat)"/>
    <property type="match status" value="1"/>
</dbReference>
<dbReference type="EMBL" id="LQPG01000017">
    <property type="protein sequence ID" value="ORW11615.1"/>
    <property type="molecule type" value="Genomic_DNA"/>
</dbReference>
<reference evidence="3 4" key="1">
    <citation type="submission" date="2016-01" db="EMBL/GenBank/DDBJ databases">
        <title>The new phylogeny of the genus Mycobacterium.</title>
        <authorList>
            <person name="Tarcisio F."/>
            <person name="Conor M."/>
            <person name="Antonella G."/>
            <person name="Elisabetta G."/>
            <person name="Giulia F.S."/>
            <person name="Sara T."/>
            <person name="Anna F."/>
            <person name="Clotilde B."/>
            <person name="Roberto B."/>
            <person name="Veronica D.S."/>
            <person name="Fabio R."/>
            <person name="Monica P."/>
            <person name="Olivier J."/>
            <person name="Enrico T."/>
            <person name="Nicola S."/>
        </authorList>
    </citation>
    <scope>NUCLEOTIDE SEQUENCE [LARGE SCALE GENOMIC DNA]</scope>
    <source>
        <strain evidence="3 4">DSM 45394</strain>
    </source>
</reference>
<sequence>MTDTAHVRLRTPTVADGPALWQMAVDSATLDVNSPYAYLLWCRDFAATSVVAEVAGEPGGSARLDAGEAKLGPPHEPSGSARLDAGEAKLEPPHRLGGFVTGYRRPDQPETLMVWQVAVNAAHRGAGLAGRMLDHLATTLVPEGVTHLETSITPDNTASRRLFGAFARRWDAALECSELFGGGLFPESHLAEELFRIGPLRVPPFRH</sequence>
<proteinExistence type="predicted"/>
<evidence type="ECO:0000313" key="3">
    <source>
        <dbReference type="EMBL" id="ORW11615.1"/>
    </source>
</evidence>